<sequence length="285" mass="31951">MSSTFITRQHLLFAMGISLASLVISSLIITPRATTVVFCDVGQADGAYIRTKDGIDIVIDAGPNNQMLSCIGKYMPFYDRRIELAILSHPQRDHMQGFFALFDRYQIPVFLTARKQTISVGFQNLLKKIRSSHTDIRFLSSGYKITLSPESALIFIWPEGIDTVPEKTDDNYYSLIFFFEESGFKVLFTGDATAIALRESSQKSNMKADVLKVPHHGSKNGLTRQFLSLTDPDVSVISVGKNNSYGHPSKETLDLLKALGKKYRRTDEQGDIVIEIQNSKLKVKN</sequence>
<dbReference type="PANTHER" id="PTHR30619:SF1">
    <property type="entry name" value="RECOMBINATION PROTEIN 2"/>
    <property type="match status" value="1"/>
</dbReference>
<gene>
    <name evidence="3" type="ORF">COT62_02955</name>
</gene>
<evidence type="ECO:0000256" key="1">
    <source>
        <dbReference type="SAM" id="Phobius"/>
    </source>
</evidence>
<accession>A0A2H0WSE7</accession>
<dbReference type="Pfam" id="PF00753">
    <property type="entry name" value="Lactamase_B"/>
    <property type="match status" value="1"/>
</dbReference>
<evidence type="ECO:0000313" key="4">
    <source>
        <dbReference type="Proteomes" id="UP000231198"/>
    </source>
</evidence>
<dbReference type="Gene3D" id="3.60.15.10">
    <property type="entry name" value="Ribonuclease Z/Hydroxyacylglutathione hydrolase-like"/>
    <property type="match status" value="1"/>
</dbReference>
<feature type="domain" description="Metallo-beta-lactamase" evidence="2">
    <location>
        <begin position="49"/>
        <end position="240"/>
    </location>
</feature>
<dbReference type="AlphaFoldDB" id="A0A2H0WSE7"/>
<comment type="caution">
    <text evidence="3">The sequence shown here is derived from an EMBL/GenBank/DDBJ whole genome shotgun (WGS) entry which is preliminary data.</text>
</comment>
<proteinExistence type="predicted"/>
<keyword evidence="1" id="KW-0812">Transmembrane</keyword>
<name>A0A2H0WSE7_9BACT</name>
<keyword evidence="1" id="KW-1133">Transmembrane helix</keyword>
<evidence type="ECO:0000259" key="2">
    <source>
        <dbReference type="Pfam" id="PF00753"/>
    </source>
</evidence>
<feature type="transmembrane region" description="Helical" evidence="1">
    <location>
        <begin position="12"/>
        <end position="29"/>
    </location>
</feature>
<dbReference type="EMBL" id="PEZG01000062">
    <property type="protein sequence ID" value="PIS15576.1"/>
    <property type="molecule type" value="Genomic_DNA"/>
</dbReference>
<evidence type="ECO:0000313" key="3">
    <source>
        <dbReference type="EMBL" id="PIS15576.1"/>
    </source>
</evidence>
<dbReference type="SUPFAM" id="SSF56281">
    <property type="entry name" value="Metallo-hydrolase/oxidoreductase"/>
    <property type="match status" value="1"/>
</dbReference>
<protein>
    <recommendedName>
        <fullName evidence="2">Metallo-beta-lactamase domain-containing protein</fullName>
    </recommendedName>
</protein>
<reference evidence="4" key="1">
    <citation type="submission" date="2017-09" db="EMBL/GenBank/DDBJ databases">
        <title>Depth-based differentiation of microbial function through sediment-hosted aquifers and enrichment of novel symbionts in the deep terrestrial subsurface.</title>
        <authorList>
            <person name="Probst A.J."/>
            <person name="Ladd B."/>
            <person name="Jarett J.K."/>
            <person name="Geller-Mcgrath D.E."/>
            <person name="Sieber C.M.K."/>
            <person name="Emerson J.B."/>
            <person name="Anantharaman K."/>
            <person name="Thomas B.C."/>
            <person name="Malmstrom R."/>
            <person name="Stieglmeier M."/>
            <person name="Klingl A."/>
            <person name="Woyke T."/>
            <person name="Ryan C.M."/>
            <person name="Banfield J.F."/>
        </authorList>
    </citation>
    <scope>NUCLEOTIDE SEQUENCE [LARGE SCALE GENOMIC DNA]</scope>
</reference>
<dbReference type="Proteomes" id="UP000231198">
    <property type="component" value="Unassembled WGS sequence"/>
</dbReference>
<organism evidence="3 4">
    <name type="scientific">Candidatus Roizmanbacteria bacterium CG09_land_8_20_14_0_10_41_9</name>
    <dbReference type="NCBI Taxonomy" id="1974850"/>
    <lineage>
        <taxon>Bacteria</taxon>
        <taxon>Candidatus Roizmaniibacteriota</taxon>
    </lineage>
</organism>
<dbReference type="InterPro" id="IPR036866">
    <property type="entry name" value="RibonucZ/Hydroxyglut_hydro"/>
</dbReference>
<dbReference type="PANTHER" id="PTHR30619">
    <property type="entry name" value="DNA INTERNALIZATION/COMPETENCE PROTEIN COMEC/REC2"/>
    <property type="match status" value="1"/>
</dbReference>
<dbReference type="InterPro" id="IPR052159">
    <property type="entry name" value="Competence_DNA_uptake"/>
</dbReference>
<dbReference type="InterPro" id="IPR001279">
    <property type="entry name" value="Metallo-B-lactamas"/>
</dbReference>
<keyword evidence="1" id="KW-0472">Membrane</keyword>